<dbReference type="Pfam" id="PF11026">
    <property type="entry name" value="DUF2721"/>
    <property type="match status" value="1"/>
</dbReference>
<dbReference type="eggNOG" id="ENOG5032YAP">
    <property type="taxonomic scope" value="Bacteria"/>
</dbReference>
<keyword evidence="1" id="KW-0812">Transmembrane</keyword>
<dbReference type="Proteomes" id="UP000005090">
    <property type="component" value="Chromosome"/>
</dbReference>
<organism evidence="2 3">
    <name type="scientific">Methylomicrobium album BG8</name>
    <dbReference type="NCBI Taxonomy" id="686340"/>
    <lineage>
        <taxon>Bacteria</taxon>
        <taxon>Pseudomonadati</taxon>
        <taxon>Pseudomonadota</taxon>
        <taxon>Gammaproteobacteria</taxon>
        <taxon>Methylococcales</taxon>
        <taxon>Methylococcaceae</taxon>
        <taxon>Methylomicrobium</taxon>
    </lineage>
</organism>
<dbReference type="RefSeq" id="WP_005369077.1">
    <property type="nucleotide sequence ID" value="NZ_CM001475.1"/>
</dbReference>
<dbReference type="InterPro" id="IPR021279">
    <property type="entry name" value="DUF2721"/>
</dbReference>
<feature type="transmembrane region" description="Helical" evidence="1">
    <location>
        <begin position="73"/>
        <end position="97"/>
    </location>
</feature>
<dbReference type="STRING" id="686340.Metal_0384"/>
<keyword evidence="3" id="KW-1185">Reference proteome</keyword>
<accession>H8GMK0</accession>
<dbReference type="AlphaFoldDB" id="H8GMK0"/>
<dbReference type="EMBL" id="CM001475">
    <property type="protein sequence ID" value="EIC28240.1"/>
    <property type="molecule type" value="Genomic_DNA"/>
</dbReference>
<gene>
    <name evidence="2" type="ORF">Metal_0384</name>
</gene>
<reference evidence="2 3" key="1">
    <citation type="journal article" date="2013" name="Genome Announc.">
        <title>Genome Sequence of the Obligate Gammaproteobacterial Methanotroph Methylomicrobium album Strain BG8.</title>
        <authorList>
            <person name="Kits K.D."/>
            <person name="Kalyuzhnaya M.G."/>
            <person name="Klotz M.G."/>
            <person name="Jetten M.S."/>
            <person name="Op den Camp H.J."/>
            <person name="Vuilleumier S."/>
            <person name="Bringel F."/>
            <person name="Dispirito A.A."/>
            <person name="Murrell J.C."/>
            <person name="Bruce D."/>
            <person name="Cheng J.F."/>
            <person name="Copeland A."/>
            <person name="Goodwin L."/>
            <person name="Hauser L."/>
            <person name="Lajus A."/>
            <person name="Land M.L."/>
            <person name="Lapidus A."/>
            <person name="Lucas S."/>
            <person name="Medigue C."/>
            <person name="Pitluck S."/>
            <person name="Woyke T."/>
            <person name="Zeytun A."/>
            <person name="Stein L.Y."/>
        </authorList>
    </citation>
    <scope>NUCLEOTIDE SEQUENCE [LARGE SCALE GENOMIC DNA]</scope>
    <source>
        <strain evidence="2 3">BG8</strain>
    </source>
</reference>
<keyword evidence="1" id="KW-1133">Transmembrane helix</keyword>
<evidence type="ECO:0000256" key="1">
    <source>
        <dbReference type="SAM" id="Phobius"/>
    </source>
</evidence>
<feature type="transmembrane region" description="Helical" evidence="1">
    <location>
        <begin position="109"/>
        <end position="128"/>
    </location>
</feature>
<sequence length="143" mass="15413">MDALANNIPPVAHAIQQAVAPVFLLTGIGSILSVLAGRLGRVVDRYRLLNKMEGDALRQHHDEMRTLSQRALWNHWAISLCTVSALCICLSIAALFIGAELRADLSGTVALLFVAAMLTLIGGLLCFLREIALATGVIEVRKL</sequence>
<evidence type="ECO:0000313" key="2">
    <source>
        <dbReference type="EMBL" id="EIC28240.1"/>
    </source>
</evidence>
<keyword evidence="1" id="KW-0472">Membrane</keyword>
<feature type="transmembrane region" description="Helical" evidence="1">
    <location>
        <begin position="18"/>
        <end position="37"/>
    </location>
</feature>
<proteinExistence type="predicted"/>
<evidence type="ECO:0000313" key="3">
    <source>
        <dbReference type="Proteomes" id="UP000005090"/>
    </source>
</evidence>
<evidence type="ECO:0008006" key="4">
    <source>
        <dbReference type="Google" id="ProtNLM"/>
    </source>
</evidence>
<name>H8GMK0_METAL</name>
<dbReference type="HOGENOM" id="CLU_118464_2_0_6"/>
<protein>
    <recommendedName>
        <fullName evidence="4">DUF2721 domain-containing protein</fullName>
    </recommendedName>
</protein>